<comment type="catalytic activity">
    <reaction evidence="5">
        <text>alpha-D-glucose 1-phosphate + UTP + H(+) = UDP-alpha-D-glucose + diphosphate</text>
        <dbReference type="Rhea" id="RHEA:19889"/>
        <dbReference type="ChEBI" id="CHEBI:15378"/>
        <dbReference type="ChEBI" id="CHEBI:33019"/>
        <dbReference type="ChEBI" id="CHEBI:46398"/>
        <dbReference type="ChEBI" id="CHEBI:58601"/>
        <dbReference type="ChEBI" id="CHEBI:58885"/>
        <dbReference type="EC" id="2.7.7.9"/>
    </reaction>
</comment>
<evidence type="ECO:0000313" key="8">
    <source>
        <dbReference type="Proteomes" id="UP000231472"/>
    </source>
</evidence>
<feature type="domain" description="Nucleotidyl transferase" evidence="6">
    <location>
        <begin position="8"/>
        <end position="264"/>
    </location>
</feature>
<organism evidence="7 8">
    <name type="scientific">Candidatus Nealsonbacteria bacterium CG08_land_8_20_14_0_20_36_22</name>
    <dbReference type="NCBI Taxonomy" id="1974704"/>
    <lineage>
        <taxon>Bacteria</taxon>
        <taxon>Candidatus Nealsoniibacteriota</taxon>
    </lineage>
</organism>
<reference evidence="8" key="1">
    <citation type="submission" date="2017-09" db="EMBL/GenBank/DDBJ databases">
        <title>Depth-based differentiation of microbial function through sediment-hosted aquifers and enrichment of novel symbionts in the deep terrestrial subsurface.</title>
        <authorList>
            <person name="Probst A.J."/>
            <person name="Ladd B."/>
            <person name="Jarett J.K."/>
            <person name="Geller-Mcgrath D.E."/>
            <person name="Sieber C.M.K."/>
            <person name="Emerson J.B."/>
            <person name="Anantharaman K."/>
            <person name="Thomas B.C."/>
            <person name="Malmstrom R."/>
            <person name="Stieglmeier M."/>
            <person name="Klingl A."/>
            <person name="Woyke T."/>
            <person name="Ryan C.M."/>
            <person name="Banfield J.F."/>
        </authorList>
    </citation>
    <scope>NUCLEOTIDE SEQUENCE [LARGE SCALE GENOMIC DNA]</scope>
</reference>
<comment type="similarity">
    <text evidence="1">Belongs to the UDPGP type 2 family.</text>
</comment>
<dbReference type="InterPro" id="IPR005835">
    <property type="entry name" value="NTP_transferase_dom"/>
</dbReference>
<keyword evidence="3 7" id="KW-0808">Transferase</keyword>
<sequence>MNNVEIKKAIIPLAGLAIRFLPLSKVASKELWPLVDLPMFHYVIEEARNSGIKELIFVLSPDKKNILDYLKPSPKIEKILKDRKKEEVLEEVKKIEELFKTLSFSYVLQKKPLGDGHAVLQAAKLVNKEPVACLFVDDIIEARTPAVLQLTKIFKTCQKPIIGLYRVAQEKISHYGIVGIEKIANRLFKIKKIIEKPSSEQAPSDLAIVGRYILTPDVFDYLKKAKPNKRGEIILADVFNNQMLRDGKLIYGYELEGEWLECGDKLRWLKSNLYLSLKHPKYGPELKKYLKEI</sequence>
<evidence type="ECO:0000259" key="6">
    <source>
        <dbReference type="Pfam" id="PF00483"/>
    </source>
</evidence>
<dbReference type="SUPFAM" id="SSF53448">
    <property type="entry name" value="Nucleotide-diphospho-sugar transferases"/>
    <property type="match status" value="1"/>
</dbReference>
<dbReference type="Proteomes" id="UP000231472">
    <property type="component" value="Unassembled WGS sequence"/>
</dbReference>
<evidence type="ECO:0000313" key="7">
    <source>
        <dbReference type="EMBL" id="PIS40164.1"/>
    </source>
</evidence>
<evidence type="ECO:0000256" key="1">
    <source>
        <dbReference type="ARBA" id="ARBA00006890"/>
    </source>
</evidence>
<protein>
    <recommendedName>
        <fullName evidence="2">UTP--glucose-1-phosphate uridylyltransferase</fullName>
        <ecNumber evidence="2">2.7.7.9</ecNumber>
    </recommendedName>
</protein>
<accession>A0A2H0YNT7</accession>
<dbReference type="GO" id="GO:0006011">
    <property type="term" value="P:UDP-alpha-D-glucose metabolic process"/>
    <property type="evidence" value="ECO:0007669"/>
    <property type="project" value="InterPro"/>
</dbReference>
<evidence type="ECO:0000256" key="3">
    <source>
        <dbReference type="ARBA" id="ARBA00022679"/>
    </source>
</evidence>
<dbReference type="EC" id="2.7.7.9" evidence="2"/>
<evidence type="ECO:0000256" key="5">
    <source>
        <dbReference type="ARBA" id="ARBA00048128"/>
    </source>
</evidence>
<evidence type="ECO:0000256" key="4">
    <source>
        <dbReference type="ARBA" id="ARBA00022695"/>
    </source>
</evidence>
<dbReference type="PANTHER" id="PTHR43197">
    <property type="entry name" value="UTP--GLUCOSE-1-PHOSPHATE URIDYLYLTRANSFERASE"/>
    <property type="match status" value="1"/>
</dbReference>
<comment type="caution">
    <text evidence="7">The sequence shown here is derived from an EMBL/GenBank/DDBJ whole genome shotgun (WGS) entry which is preliminary data.</text>
</comment>
<evidence type="ECO:0000256" key="2">
    <source>
        <dbReference type="ARBA" id="ARBA00012415"/>
    </source>
</evidence>
<dbReference type="EMBL" id="PEYC01000024">
    <property type="protein sequence ID" value="PIS40164.1"/>
    <property type="molecule type" value="Genomic_DNA"/>
</dbReference>
<dbReference type="AlphaFoldDB" id="A0A2H0YNT7"/>
<dbReference type="PANTHER" id="PTHR43197:SF1">
    <property type="entry name" value="UTP--GLUCOSE-1-PHOSPHATE URIDYLYLTRANSFERASE"/>
    <property type="match status" value="1"/>
</dbReference>
<dbReference type="GO" id="GO:0003983">
    <property type="term" value="F:UTP:glucose-1-phosphate uridylyltransferase activity"/>
    <property type="evidence" value="ECO:0007669"/>
    <property type="project" value="UniProtKB-EC"/>
</dbReference>
<dbReference type="Pfam" id="PF00483">
    <property type="entry name" value="NTP_transferase"/>
    <property type="match status" value="1"/>
</dbReference>
<name>A0A2H0YNT7_9BACT</name>
<keyword evidence="4 7" id="KW-0548">Nucleotidyltransferase</keyword>
<dbReference type="Gene3D" id="3.90.550.10">
    <property type="entry name" value="Spore Coat Polysaccharide Biosynthesis Protein SpsA, Chain A"/>
    <property type="match status" value="1"/>
</dbReference>
<proteinExistence type="inferred from homology"/>
<dbReference type="InterPro" id="IPR005771">
    <property type="entry name" value="GalU_uridylyltTrfase_bac/arc"/>
</dbReference>
<dbReference type="InterPro" id="IPR029044">
    <property type="entry name" value="Nucleotide-diphossugar_trans"/>
</dbReference>
<gene>
    <name evidence="7" type="ORF">COT32_01295</name>
</gene>